<dbReference type="CDD" id="cd03244">
    <property type="entry name" value="ABCC_MRP_domain2"/>
    <property type="match status" value="1"/>
</dbReference>
<dbReference type="EMBL" id="PDCK01000019">
    <property type="protein sequence ID" value="PRQ60964.1"/>
    <property type="molecule type" value="Genomic_DNA"/>
</dbReference>
<evidence type="ECO:0000256" key="8">
    <source>
        <dbReference type="ARBA" id="ARBA00022840"/>
    </source>
</evidence>
<dbReference type="InterPro" id="IPR027417">
    <property type="entry name" value="P-loop_NTPase"/>
</dbReference>
<dbReference type="Proteomes" id="UP000238479">
    <property type="component" value="Unassembled WGS sequence"/>
</dbReference>
<feature type="transmembrane region" description="Helical" evidence="13">
    <location>
        <begin position="64"/>
        <end position="83"/>
    </location>
</feature>
<accession>A0A2P6SQJ8</accession>
<evidence type="ECO:0000259" key="14">
    <source>
        <dbReference type="PROSITE" id="PS50893"/>
    </source>
</evidence>
<evidence type="ECO:0000256" key="13">
    <source>
        <dbReference type="SAM" id="Phobius"/>
    </source>
</evidence>
<dbReference type="AlphaFoldDB" id="A0A2P6SQJ8"/>
<dbReference type="PROSITE" id="PS50929">
    <property type="entry name" value="ABC_TM1F"/>
    <property type="match status" value="1"/>
</dbReference>
<organism evidence="16 17">
    <name type="scientific">Rosa chinensis</name>
    <name type="common">China rose</name>
    <dbReference type="NCBI Taxonomy" id="74649"/>
    <lineage>
        <taxon>Eukaryota</taxon>
        <taxon>Viridiplantae</taxon>
        <taxon>Streptophyta</taxon>
        <taxon>Embryophyta</taxon>
        <taxon>Tracheophyta</taxon>
        <taxon>Spermatophyta</taxon>
        <taxon>Magnoliopsida</taxon>
        <taxon>eudicotyledons</taxon>
        <taxon>Gunneridae</taxon>
        <taxon>Pentapetalae</taxon>
        <taxon>rosids</taxon>
        <taxon>fabids</taxon>
        <taxon>Rosales</taxon>
        <taxon>Rosaceae</taxon>
        <taxon>Rosoideae</taxon>
        <taxon>Rosoideae incertae sedis</taxon>
        <taxon>Rosa</taxon>
    </lineage>
</organism>
<dbReference type="InterPro" id="IPR036640">
    <property type="entry name" value="ABC1_TM_sf"/>
</dbReference>
<dbReference type="GO" id="GO:0008559">
    <property type="term" value="F:ABC-type xenobiotic transporter activity"/>
    <property type="evidence" value="ECO:0007669"/>
    <property type="project" value="UniProtKB-EC"/>
</dbReference>
<evidence type="ECO:0000256" key="9">
    <source>
        <dbReference type="ARBA" id="ARBA00022967"/>
    </source>
</evidence>
<comment type="subcellular location">
    <subcellularLocation>
        <location evidence="1">Membrane</location>
        <topology evidence="1">Multi-pass membrane protein</topology>
    </subcellularLocation>
</comment>
<gene>
    <name evidence="16" type="ORF">RchiOBHm_Chr0c20g0500281</name>
</gene>
<dbReference type="Gramene" id="PRQ60964">
    <property type="protein sequence ID" value="PRQ60964"/>
    <property type="gene ID" value="RchiOBHm_Chr0c20g0500281"/>
</dbReference>
<evidence type="ECO:0000313" key="16">
    <source>
        <dbReference type="EMBL" id="PRQ60964.1"/>
    </source>
</evidence>
<evidence type="ECO:0000256" key="4">
    <source>
        <dbReference type="ARBA" id="ARBA00022448"/>
    </source>
</evidence>
<keyword evidence="9" id="KW-1278">Translocase</keyword>
<dbReference type="Gene3D" id="1.20.1560.10">
    <property type="entry name" value="ABC transporter type 1, transmembrane domain"/>
    <property type="match status" value="1"/>
</dbReference>
<evidence type="ECO:0000256" key="6">
    <source>
        <dbReference type="ARBA" id="ARBA00022737"/>
    </source>
</evidence>
<keyword evidence="7" id="KW-0547">Nucleotide-binding</keyword>
<evidence type="ECO:0000256" key="12">
    <source>
        <dbReference type="ARBA" id="ARBA00034018"/>
    </source>
</evidence>
<keyword evidence="8" id="KW-0067">ATP-binding</keyword>
<keyword evidence="4" id="KW-0813">Transport</keyword>
<dbReference type="SUPFAM" id="SSF52540">
    <property type="entry name" value="P-loop containing nucleoside triphosphate hydrolases"/>
    <property type="match status" value="1"/>
</dbReference>
<evidence type="ECO:0000256" key="1">
    <source>
        <dbReference type="ARBA" id="ARBA00004141"/>
    </source>
</evidence>
<protein>
    <recommendedName>
        <fullName evidence="3">ABC-type xenobiotic transporter</fullName>
        <ecNumber evidence="3">7.6.2.2</ecNumber>
    </recommendedName>
</protein>
<evidence type="ECO:0000256" key="7">
    <source>
        <dbReference type="ARBA" id="ARBA00022741"/>
    </source>
</evidence>
<dbReference type="SUPFAM" id="SSF90123">
    <property type="entry name" value="ABC transporter transmembrane region"/>
    <property type="match status" value="1"/>
</dbReference>
<evidence type="ECO:0000256" key="2">
    <source>
        <dbReference type="ARBA" id="ARBA00009726"/>
    </source>
</evidence>
<dbReference type="PANTHER" id="PTHR24223:SF165">
    <property type="entry name" value="ABC TRANSPORTER C FAMILY MEMBER 15-RELATED"/>
    <property type="match status" value="1"/>
</dbReference>
<evidence type="ECO:0000313" key="17">
    <source>
        <dbReference type="Proteomes" id="UP000238479"/>
    </source>
</evidence>
<keyword evidence="17" id="KW-1185">Reference proteome</keyword>
<keyword evidence="6" id="KW-0677">Repeat</keyword>
<feature type="domain" description="ABC transmembrane type-1" evidence="15">
    <location>
        <begin position="1"/>
        <end position="206"/>
    </location>
</feature>
<keyword evidence="16" id="KW-0378">Hydrolase</keyword>
<feature type="domain" description="ABC transporter" evidence="14">
    <location>
        <begin position="245"/>
        <end position="477"/>
    </location>
</feature>
<dbReference type="InterPro" id="IPR003439">
    <property type="entry name" value="ABC_transporter-like_ATP-bd"/>
</dbReference>
<dbReference type="GO" id="GO:0016887">
    <property type="term" value="F:ATP hydrolysis activity"/>
    <property type="evidence" value="ECO:0007669"/>
    <property type="project" value="InterPro"/>
</dbReference>
<dbReference type="InterPro" id="IPR044726">
    <property type="entry name" value="ABCC_6TM_D2"/>
</dbReference>
<dbReference type="EC" id="7.6.2.2" evidence="3"/>
<dbReference type="FunFam" id="3.40.50.300:FF:000169">
    <property type="entry name" value="ABC transporter C family member 3"/>
    <property type="match status" value="1"/>
</dbReference>
<evidence type="ECO:0000256" key="10">
    <source>
        <dbReference type="ARBA" id="ARBA00022989"/>
    </source>
</evidence>
<dbReference type="SMART" id="SM00382">
    <property type="entry name" value="AAA"/>
    <property type="match status" value="1"/>
</dbReference>
<dbReference type="InterPro" id="IPR011527">
    <property type="entry name" value="ABC1_TM_dom"/>
</dbReference>
<dbReference type="InterPro" id="IPR050173">
    <property type="entry name" value="ABC_transporter_C-like"/>
</dbReference>
<evidence type="ECO:0000256" key="3">
    <source>
        <dbReference type="ARBA" id="ARBA00012191"/>
    </source>
</evidence>
<comment type="similarity">
    <text evidence="2">Belongs to the ABC transporter superfamily. ABCC family. Conjugate transporter (TC 3.A.1.208) subfamily.</text>
</comment>
<dbReference type="Gene3D" id="3.40.50.300">
    <property type="entry name" value="P-loop containing nucleotide triphosphate hydrolases"/>
    <property type="match status" value="1"/>
</dbReference>
<feature type="transmembrane region" description="Helical" evidence="13">
    <location>
        <begin position="152"/>
        <end position="170"/>
    </location>
</feature>
<dbReference type="GO" id="GO:0005524">
    <property type="term" value="F:ATP binding"/>
    <property type="evidence" value="ECO:0007669"/>
    <property type="project" value="UniProtKB-KW"/>
</dbReference>
<keyword evidence="11 13" id="KW-0472">Membrane</keyword>
<proteinExistence type="inferred from homology"/>
<sequence length="488" mass="54627">MLHSILRAPMAFFDSTPTGRILNRASTDQSVLDLEMAIKLGWCALSIIQILGTIAVMSQVAWEVFIVFIPVTAVCIWYQQYYIPTARELARLSGIQRAPILHHFAESLAGAATIRAFDQQERFSNANLSLIDNHSRPWFHNVSAMEWLSFRLNLLSNFVFGFSLVLLVTLPEGVINPSIAGLAVTYGINLNVLQASIIWNICNAENKMISVERILQYSNLTSEAPLVIEEYKPPINWPQVGTICFKNLQIRYAEHLPSVLKNINCTFPGKNKVGVVGRTGSGKSTLIQALFRIVEPREGSILIDDLDICKIGLHDLRSRLSIIPQEPTMFEGTVRGNLDPLEQYSDSDVWEALDKCQLGDLVRAKEEKLEASVTENGENWSAGQRQLLCLGRALLKKSRILVLDEATASIDSATDGVIQKIISQEFKDRTVVTVAHRIHTVIDSDLVLVLSDGRIAEYDTPAKLLEREDSLFSKLIKEYSMRSQSFNR</sequence>
<keyword evidence="10 13" id="KW-1133">Transmembrane helix</keyword>
<evidence type="ECO:0000259" key="15">
    <source>
        <dbReference type="PROSITE" id="PS50929"/>
    </source>
</evidence>
<keyword evidence="5 13" id="KW-0812">Transmembrane</keyword>
<comment type="caution">
    <text evidence="16">The sequence shown here is derived from an EMBL/GenBank/DDBJ whole genome shotgun (WGS) entry which is preliminary data.</text>
</comment>
<dbReference type="Pfam" id="PF00005">
    <property type="entry name" value="ABC_tran"/>
    <property type="match status" value="1"/>
</dbReference>
<dbReference type="PROSITE" id="PS50893">
    <property type="entry name" value="ABC_TRANSPORTER_2"/>
    <property type="match status" value="1"/>
</dbReference>
<evidence type="ECO:0000256" key="5">
    <source>
        <dbReference type="ARBA" id="ARBA00022692"/>
    </source>
</evidence>
<evidence type="ECO:0000256" key="11">
    <source>
        <dbReference type="ARBA" id="ARBA00023136"/>
    </source>
</evidence>
<dbReference type="InterPro" id="IPR003593">
    <property type="entry name" value="AAA+_ATPase"/>
</dbReference>
<dbReference type="Pfam" id="PF00664">
    <property type="entry name" value="ABC_membrane"/>
    <property type="match status" value="1"/>
</dbReference>
<reference evidence="16 17" key="1">
    <citation type="journal article" date="2018" name="Nat. Genet.">
        <title>The Rosa genome provides new insights in the design of modern roses.</title>
        <authorList>
            <person name="Bendahmane M."/>
        </authorList>
    </citation>
    <scope>NUCLEOTIDE SEQUENCE [LARGE SCALE GENOMIC DNA]</scope>
    <source>
        <strain evidence="17">cv. Old Blush</strain>
    </source>
</reference>
<dbReference type="STRING" id="74649.A0A2P6SQJ8"/>
<comment type="catalytic activity">
    <reaction evidence="12">
        <text>ATP + H2O + xenobioticSide 1 = ADP + phosphate + xenobioticSide 2.</text>
        <dbReference type="EC" id="7.6.2.2"/>
    </reaction>
</comment>
<name>A0A2P6SQJ8_ROSCH</name>
<dbReference type="FunFam" id="1.20.1560.10:FF:000002">
    <property type="entry name" value="ABC transporter C family member 5"/>
    <property type="match status" value="1"/>
</dbReference>
<dbReference type="PANTHER" id="PTHR24223">
    <property type="entry name" value="ATP-BINDING CASSETTE SUB-FAMILY C"/>
    <property type="match status" value="1"/>
</dbReference>
<dbReference type="CDD" id="cd18580">
    <property type="entry name" value="ABC_6TM_ABCC_D2"/>
    <property type="match status" value="1"/>
</dbReference>
<dbReference type="GO" id="GO:0016020">
    <property type="term" value="C:membrane"/>
    <property type="evidence" value="ECO:0007669"/>
    <property type="project" value="UniProtKB-SubCell"/>
</dbReference>